<evidence type="ECO:0000259" key="7">
    <source>
        <dbReference type="PROSITE" id="PS50089"/>
    </source>
</evidence>
<keyword evidence="9" id="KW-1185">Reference proteome</keyword>
<feature type="region of interest" description="Disordered" evidence="6">
    <location>
        <begin position="65"/>
        <end position="104"/>
    </location>
</feature>
<protein>
    <submittedName>
        <fullName evidence="8">Zinc finger protein</fullName>
    </submittedName>
</protein>
<dbReference type="EMBL" id="CCKQ01003179">
    <property type="protein sequence ID" value="CDW74285.1"/>
    <property type="molecule type" value="Genomic_DNA"/>
</dbReference>
<keyword evidence="3" id="KW-0862">Zinc</keyword>
<name>A0A077ZWG3_STYLE</name>
<dbReference type="PANTHER" id="PTHR45931">
    <property type="entry name" value="SI:CH211-59O9.10"/>
    <property type="match status" value="1"/>
</dbReference>
<dbReference type="Proteomes" id="UP000039865">
    <property type="component" value="Unassembled WGS sequence"/>
</dbReference>
<dbReference type="PROSITE" id="PS50089">
    <property type="entry name" value="ZF_RING_2"/>
    <property type="match status" value="1"/>
</dbReference>
<keyword evidence="5" id="KW-0175">Coiled coil</keyword>
<evidence type="ECO:0000256" key="1">
    <source>
        <dbReference type="ARBA" id="ARBA00022723"/>
    </source>
</evidence>
<dbReference type="GO" id="GO:0005634">
    <property type="term" value="C:nucleus"/>
    <property type="evidence" value="ECO:0007669"/>
    <property type="project" value="TreeGrafter"/>
</dbReference>
<dbReference type="CDD" id="cd16454">
    <property type="entry name" value="RING-H2_PA-TM-RING"/>
    <property type="match status" value="1"/>
</dbReference>
<keyword evidence="1" id="KW-0479">Metal-binding</keyword>
<dbReference type="Pfam" id="PF13639">
    <property type="entry name" value="zf-RING_2"/>
    <property type="match status" value="1"/>
</dbReference>
<sequence length="391" mass="46007">MRLIKCEPIEELSIEQLEDQQIVAFKLLCCTNNSRDNSKLELTTSFHLDNEMIDNPQFLINPRITANASNNSPFPNPNQNRRSNLRPPSNTSSRLGSQSNQIRNNGNRILQSINNNMTRIQNLRSIDHQPRDPFANINMRPYENLIRNNNLEDHLDLDLLDFNANRRFMLDSDSDEEVKEQRFEFNLQHEIEELLMPDVRFRDNQNTNFRSTNRSNALRQMSNQNRIQQQRQQNEIQNPLRAANRVSPNRNQNLAIPINENINVGFRLNRMRGGLQNLRRRLEDLDQILDDIEEYQVETDQLVQNIEQIDRLLGRQNQEQKKGISDEGLKKQKCFTYSQIDGQDTCSICIKNVSKDEKVYELVCKHIFHEECIDPWLKQSHLCPNCRKDLN</sequence>
<dbReference type="InParanoid" id="A0A077ZWG3"/>
<reference evidence="8 9" key="1">
    <citation type="submission" date="2014-06" db="EMBL/GenBank/DDBJ databases">
        <authorList>
            <person name="Swart Estienne"/>
        </authorList>
    </citation>
    <scope>NUCLEOTIDE SEQUENCE [LARGE SCALE GENOMIC DNA]</scope>
    <source>
        <strain evidence="8 9">130c</strain>
    </source>
</reference>
<organism evidence="8 9">
    <name type="scientific">Stylonychia lemnae</name>
    <name type="common">Ciliate</name>
    <dbReference type="NCBI Taxonomy" id="5949"/>
    <lineage>
        <taxon>Eukaryota</taxon>
        <taxon>Sar</taxon>
        <taxon>Alveolata</taxon>
        <taxon>Ciliophora</taxon>
        <taxon>Intramacronucleata</taxon>
        <taxon>Spirotrichea</taxon>
        <taxon>Stichotrichia</taxon>
        <taxon>Sporadotrichida</taxon>
        <taxon>Oxytrichidae</taxon>
        <taxon>Stylonychinae</taxon>
        <taxon>Stylonychia</taxon>
    </lineage>
</organism>
<dbReference type="InterPro" id="IPR013083">
    <property type="entry name" value="Znf_RING/FYVE/PHD"/>
</dbReference>
<evidence type="ECO:0000256" key="2">
    <source>
        <dbReference type="ARBA" id="ARBA00022771"/>
    </source>
</evidence>
<dbReference type="GO" id="GO:0006511">
    <property type="term" value="P:ubiquitin-dependent protein catabolic process"/>
    <property type="evidence" value="ECO:0007669"/>
    <property type="project" value="TreeGrafter"/>
</dbReference>
<accession>A0A077ZWG3</accession>
<feature type="domain" description="RING-type" evidence="7">
    <location>
        <begin position="346"/>
        <end position="387"/>
    </location>
</feature>
<dbReference type="PANTHER" id="PTHR45931:SF3">
    <property type="entry name" value="RING ZINC FINGER-CONTAINING PROTEIN"/>
    <property type="match status" value="1"/>
</dbReference>
<proteinExistence type="predicted"/>
<evidence type="ECO:0000313" key="8">
    <source>
        <dbReference type="EMBL" id="CDW74285.1"/>
    </source>
</evidence>
<evidence type="ECO:0000256" key="5">
    <source>
        <dbReference type="SAM" id="Coils"/>
    </source>
</evidence>
<feature type="compositionally biased region" description="Low complexity" evidence="6">
    <location>
        <begin position="66"/>
        <end position="82"/>
    </location>
</feature>
<feature type="compositionally biased region" description="Polar residues" evidence="6">
    <location>
        <begin position="86"/>
        <end position="104"/>
    </location>
</feature>
<dbReference type="GO" id="GO:0008270">
    <property type="term" value="F:zinc ion binding"/>
    <property type="evidence" value="ECO:0007669"/>
    <property type="project" value="UniProtKB-KW"/>
</dbReference>
<dbReference type="OrthoDB" id="8062037at2759"/>
<dbReference type="InterPro" id="IPR051834">
    <property type="entry name" value="RING_finger_E3_ligase"/>
</dbReference>
<feature type="coiled-coil region" evidence="5">
    <location>
        <begin position="268"/>
        <end position="312"/>
    </location>
</feature>
<evidence type="ECO:0000256" key="4">
    <source>
        <dbReference type="PROSITE-ProRule" id="PRU00175"/>
    </source>
</evidence>
<keyword evidence="2 4" id="KW-0863">Zinc-finger</keyword>
<dbReference type="Gene3D" id="3.30.40.10">
    <property type="entry name" value="Zinc/RING finger domain, C3HC4 (zinc finger)"/>
    <property type="match status" value="1"/>
</dbReference>
<evidence type="ECO:0000256" key="3">
    <source>
        <dbReference type="ARBA" id="ARBA00022833"/>
    </source>
</evidence>
<dbReference type="GO" id="GO:0061630">
    <property type="term" value="F:ubiquitin protein ligase activity"/>
    <property type="evidence" value="ECO:0007669"/>
    <property type="project" value="TreeGrafter"/>
</dbReference>
<dbReference type="AlphaFoldDB" id="A0A077ZWG3"/>
<dbReference type="InterPro" id="IPR001841">
    <property type="entry name" value="Znf_RING"/>
</dbReference>
<dbReference type="SMART" id="SM00184">
    <property type="entry name" value="RING"/>
    <property type="match status" value="1"/>
</dbReference>
<dbReference type="SUPFAM" id="SSF57850">
    <property type="entry name" value="RING/U-box"/>
    <property type="match status" value="1"/>
</dbReference>
<gene>
    <name evidence="8" type="primary">Contig13695.g14600</name>
    <name evidence="8" type="ORF">STYLEM_3279</name>
</gene>
<evidence type="ECO:0000313" key="9">
    <source>
        <dbReference type="Proteomes" id="UP000039865"/>
    </source>
</evidence>
<evidence type="ECO:0000256" key="6">
    <source>
        <dbReference type="SAM" id="MobiDB-lite"/>
    </source>
</evidence>